<protein>
    <submittedName>
        <fullName evidence="1">Alpha-ribazole phosphatase</fullName>
    </submittedName>
</protein>
<proteinExistence type="predicted"/>
<dbReference type="STRING" id="233100.SAMN05216526_1731"/>
<dbReference type="CDD" id="cd07067">
    <property type="entry name" value="HP_PGM_like"/>
    <property type="match status" value="1"/>
</dbReference>
<dbReference type="Pfam" id="PF00300">
    <property type="entry name" value="His_Phos_1"/>
    <property type="match status" value="1"/>
</dbReference>
<organism evidence="1 2">
    <name type="scientific">Ectothiorhodosinus mongolicus</name>
    <dbReference type="NCBI Taxonomy" id="233100"/>
    <lineage>
        <taxon>Bacteria</taxon>
        <taxon>Pseudomonadati</taxon>
        <taxon>Pseudomonadota</taxon>
        <taxon>Gammaproteobacteria</taxon>
        <taxon>Chromatiales</taxon>
        <taxon>Ectothiorhodospiraceae</taxon>
        <taxon>Ectothiorhodosinus</taxon>
    </lineage>
</organism>
<dbReference type="OrthoDB" id="9783269at2"/>
<dbReference type="PANTHER" id="PTHR48100">
    <property type="entry name" value="BROAD-SPECIFICITY PHOSPHATASE YOR283W-RELATED"/>
    <property type="match status" value="1"/>
</dbReference>
<gene>
    <name evidence="1" type="ORF">SAMN05216526_1731</name>
</gene>
<dbReference type="PIRSF" id="PIRSF000709">
    <property type="entry name" value="6PFK_2-Ptase"/>
    <property type="match status" value="1"/>
</dbReference>
<dbReference type="GO" id="GO:0016791">
    <property type="term" value="F:phosphatase activity"/>
    <property type="evidence" value="ECO:0007669"/>
    <property type="project" value="TreeGrafter"/>
</dbReference>
<dbReference type="AlphaFoldDB" id="A0A1R3W5E4"/>
<dbReference type="InterPro" id="IPR013078">
    <property type="entry name" value="His_Pase_superF_clade-1"/>
</dbReference>
<dbReference type="SMART" id="SM00855">
    <property type="entry name" value="PGAM"/>
    <property type="match status" value="1"/>
</dbReference>
<dbReference type="SUPFAM" id="SSF53254">
    <property type="entry name" value="Phosphoglycerate mutase-like"/>
    <property type="match status" value="1"/>
</dbReference>
<sequence length="206" mass="23014">MAALGYYDFLRHGETVGGPAFRGSLDDPLSPEGRAQMQSMFEAHGPWERIICSPLSRCRVPAVEWASESSLPLIEDHRWRELHFGQWEGHTAEQLMQLDPDGLSAFWNDPMAFTPPEAEPMEAFLSRVHTALGDLLSAPPEDRCLVVTHAGVIRAILLHVLDLPLSQLLNFDVPHAGLFRLEPNLESASWQVKDMRQGRLLEGASL</sequence>
<keyword evidence="2" id="KW-1185">Reference proteome</keyword>
<name>A0A1R3W5E4_9GAMM</name>
<dbReference type="InterPro" id="IPR029033">
    <property type="entry name" value="His_PPase_superfam"/>
</dbReference>
<dbReference type="Proteomes" id="UP000223759">
    <property type="component" value="Unassembled WGS sequence"/>
</dbReference>
<dbReference type="Gene3D" id="3.40.50.1240">
    <property type="entry name" value="Phosphoglycerate mutase-like"/>
    <property type="match status" value="1"/>
</dbReference>
<dbReference type="InterPro" id="IPR050275">
    <property type="entry name" value="PGM_Phosphatase"/>
</dbReference>
<reference evidence="1 2" key="1">
    <citation type="submission" date="2017-01" db="EMBL/GenBank/DDBJ databases">
        <authorList>
            <person name="Mah S.A."/>
            <person name="Swanson W.J."/>
            <person name="Moy G.W."/>
            <person name="Vacquier V.D."/>
        </authorList>
    </citation>
    <scope>NUCLEOTIDE SEQUENCE [LARGE SCALE GENOMIC DNA]</scope>
    <source>
        <strain evidence="1 2">M9</strain>
    </source>
</reference>
<accession>A0A1R3W5E4</accession>
<dbReference type="RefSeq" id="WP_076756128.1">
    <property type="nucleotide sequence ID" value="NZ_CP023018.1"/>
</dbReference>
<dbReference type="EMBL" id="FTPK01000003">
    <property type="protein sequence ID" value="SIT72777.1"/>
    <property type="molecule type" value="Genomic_DNA"/>
</dbReference>
<dbReference type="PANTHER" id="PTHR48100:SF1">
    <property type="entry name" value="HISTIDINE PHOSPHATASE FAMILY PROTEIN-RELATED"/>
    <property type="match status" value="1"/>
</dbReference>
<evidence type="ECO:0000313" key="2">
    <source>
        <dbReference type="Proteomes" id="UP000223759"/>
    </source>
</evidence>
<dbReference type="GO" id="GO:0005737">
    <property type="term" value="C:cytoplasm"/>
    <property type="evidence" value="ECO:0007669"/>
    <property type="project" value="TreeGrafter"/>
</dbReference>
<evidence type="ECO:0000313" key="1">
    <source>
        <dbReference type="EMBL" id="SIT72777.1"/>
    </source>
</evidence>